<dbReference type="Pfam" id="PF08545">
    <property type="entry name" value="ACP_syn_III"/>
    <property type="match status" value="1"/>
</dbReference>
<evidence type="ECO:0000259" key="13">
    <source>
        <dbReference type="Pfam" id="PF08541"/>
    </source>
</evidence>
<dbReference type="FunFam" id="3.40.47.10:FF:000004">
    <property type="entry name" value="3-oxoacyl-[acyl-carrier-protein] synthase 3"/>
    <property type="match status" value="1"/>
</dbReference>
<dbReference type="GO" id="GO:0006633">
    <property type="term" value="P:fatty acid biosynthetic process"/>
    <property type="evidence" value="ECO:0007669"/>
    <property type="project" value="UniProtKB-UniRule"/>
</dbReference>
<dbReference type="OrthoDB" id="9815506at2"/>
<reference evidence="15 16" key="1">
    <citation type="submission" date="2019-03" db="EMBL/GenBank/DDBJ databases">
        <title>Freshwater and sediment microbial communities from various areas in North America, analyzing microbe dynamics in response to fracking.</title>
        <authorList>
            <person name="Lamendella R."/>
        </authorList>
    </citation>
    <scope>NUCLEOTIDE SEQUENCE [LARGE SCALE GENOMIC DNA]</scope>
    <source>
        <strain evidence="15 16">18_TX</strain>
    </source>
</reference>
<comment type="similarity">
    <text evidence="2 12">Belongs to the thiolase-like superfamily. FabH family.</text>
</comment>
<comment type="domain">
    <text evidence="12">The last Arg residue of the ACP-binding site is essential for the weak association between ACP/AcpP and FabH.</text>
</comment>
<evidence type="ECO:0000256" key="6">
    <source>
        <dbReference type="ARBA" id="ARBA00022832"/>
    </source>
</evidence>
<keyword evidence="10 12" id="KW-0012">Acyltransferase</keyword>
<keyword evidence="8 12" id="KW-0275">Fatty acid biosynthesis</keyword>
<dbReference type="PANTHER" id="PTHR43091:SF1">
    <property type="entry name" value="BETA-KETOACYL-[ACYL-CARRIER-PROTEIN] SYNTHASE III, CHLOROPLASTIC"/>
    <property type="match status" value="1"/>
</dbReference>
<feature type="region of interest" description="ACP-binding" evidence="12">
    <location>
        <begin position="253"/>
        <end position="257"/>
    </location>
</feature>
<keyword evidence="7 12" id="KW-0443">Lipid metabolism</keyword>
<sequence length="325" mass="34626">MSYSTIAGTGHYLPEQRLTNDDLSQRVDTSDAWITERTGIKERRIANADESAATLGFEAAKRALDAAGCSATEVDMIVVATTSAEHAFPSAACEIQQMLGVSSIPAFDVGAACSGFIYALSVADQFIRTGQHQKILVIGTDVLARLCDPDDRNTVVLFGDGAGAVLLEAGESAGIISTHLYSAGEYGHLLGAKQPVRTTRGISAEGTPESSWMYMKGNEVFRVAVAKLSELVTKTLQANQMTSADLDWLIPHQANLRIIKATAKKLSMPMEQVVVTLDKTGNTSAASVPIALDWAVRDGRVKRGQTLLLEAFGGGFAWGSALVKY</sequence>
<evidence type="ECO:0000313" key="15">
    <source>
        <dbReference type="EMBL" id="TDP40779.1"/>
    </source>
</evidence>
<dbReference type="Proteomes" id="UP000295531">
    <property type="component" value="Unassembled WGS sequence"/>
</dbReference>
<accession>A0A4R6PPX4</accession>
<evidence type="ECO:0000256" key="11">
    <source>
        <dbReference type="ARBA" id="ARBA00051096"/>
    </source>
</evidence>
<dbReference type="InterPro" id="IPR016039">
    <property type="entry name" value="Thiolase-like"/>
</dbReference>
<feature type="active site" evidence="12">
    <location>
        <position position="252"/>
    </location>
</feature>
<feature type="active site" evidence="12">
    <location>
        <position position="282"/>
    </location>
</feature>
<evidence type="ECO:0000256" key="7">
    <source>
        <dbReference type="ARBA" id="ARBA00023098"/>
    </source>
</evidence>
<keyword evidence="9 12" id="KW-0511">Multifunctional enzyme</keyword>
<evidence type="ECO:0000256" key="12">
    <source>
        <dbReference type="HAMAP-Rule" id="MF_01815"/>
    </source>
</evidence>
<dbReference type="GO" id="GO:0004315">
    <property type="term" value="F:3-oxoacyl-[acyl-carrier-protein] synthase activity"/>
    <property type="evidence" value="ECO:0007669"/>
    <property type="project" value="InterPro"/>
</dbReference>
<evidence type="ECO:0000256" key="3">
    <source>
        <dbReference type="ARBA" id="ARBA00012333"/>
    </source>
</evidence>
<comment type="caution">
    <text evidence="15">The sequence shown here is derived from an EMBL/GenBank/DDBJ whole genome shotgun (WGS) entry which is preliminary data.</text>
</comment>
<keyword evidence="6 12" id="KW-0276">Fatty acid metabolism</keyword>
<dbReference type="NCBIfam" id="TIGR00747">
    <property type="entry name" value="fabH"/>
    <property type="match status" value="1"/>
</dbReference>
<evidence type="ECO:0000256" key="5">
    <source>
        <dbReference type="ARBA" id="ARBA00022679"/>
    </source>
</evidence>
<keyword evidence="4 12" id="KW-0444">Lipid biosynthesis</keyword>
<comment type="catalytic activity">
    <reaction evidence="11">
        <text>malonyl-[ACP] + acetyl-CoA + H(+) = 3-oxobutanoyl-[ACP] + CO2 + CoA</text>
        <dbReference type="Rhea" id="RHEA:12080"/>
        <dbReference type="Rhea" id="RHEA-COMP:9623"/>
        <dbReference type="Rhea" id="RHEA-COMP:9625"/>
        <dbReference type="ChEBI" id="CHEBI:15378"/>
        <dbReference type="ChEBI" id="CHEBI:16526"/>
        <dbReference type="ChEBI" id="CHEBI:57287"/>
        <dbReference type="ChEBI" id="CHEBI:57288"/>
        <dbReference type="ChEBI" id="CHEBI:78449"/>
        <dbReference type="ChEBI" id="CHEBI:78450"/>
        <dbReference type="EC" id="2.3.1.180"/>
    </reaction>
    <physiologicalReaction direction="left-to-right" evidence="11">
        <dbReference type="Rhea" id="RHEA:12081"/>
    </physiologicalReaction>
</comment>
<dbReference type="AlphaFoldDB" id="A0A4R6PPX4"/>
<dbReference type="CDD" id="cd00830">
    <property type="entry name" value="KAS_III"/>
    <property type="match status" value="1"/>
</dbReference>
<evidence type="ECO:0000256" key="8">
    <source>
        <dbReference type="ARBA" id="ARBA00023160"/>
    </source>
</evidence>
<gene>
    <name evidence="12" type="primary">fabH</name>
    <name evidence="15" type="ORF">DEU29_101330</name>
</gene>
<feature type="active site" evidence="12">
    <location>
        <position position="113"/>
    </location>
</feature>
<feature type="domain" description="Beta-ketoacyl-[acyl-carrier-protein] synthase III C-terminal" evidence="13">
    <location>
        <begin position="236"/>
        <end position="325"/>
    </location>
</feature>
<evidence type="ECO:0000313" key="16">
    <source>
        <dbReference type="Proteomes" id="UP000295531"/>
    </source>
</evidence>
<dbReference type="UniPathway" id="UPA00094"/>
<dbReference type="InterPro" id="IPR013747">
    <property type="entry name" value="ACP_syn_III_C"/>
</dbReference>
<evidence type="ECO:0000256" key="1">
    <source>
        <dbReference type="ARBA" id="ARBA00005194"/>
    </source>
</evidence>
<comment type="subunit">
    <text evidence="12">Homodimer.</text>
</comment>
<protein>
    <recommendedName>
        <fullName evidence="3 12">Beta-ketoacyl-[acyl-carrier-protein] synthase III</fullName>
        <shortName evidence="12">Beta-ketoacyl-ACP synthase III</shortName>
        <shortName evidence="12">KAS III</shortName>
        <ecNumber evidence="3 12">2.3.1.180</ecNumber>
    </recommendedName>
    <alternativeName>
        <fullName evidence="12">3-oxoacyl-[acyl-carrier-protein] synthase 3</fullName>
    </alternativeName>
    <alternativeName>
        <fullName evidence="12">3-oxoacyl-[acyl-carrier-protein] synthase III</fullName>
    </alternativeName>
</protein>
<dbReference type="EC" id="2.3.1.180" evidence="3 12"/>
<organism evidence="15 16">
    <name type="scientific">Idiomarina aquatica</name>
    <dbReference type="NCBI Taxonomy" id="1327752"/>
    <lineage>
        <taxon>Bacteria</taxon>
        <taxon>Pseudomonadati</taxon>
        <taxon>Pseudomonadota</taxon>
        <taxon>Gammaproteobacteria</taxon>
        <taxon>Alteromonadales</taxon>
        <taxon>Idiomarinaceae</taxon>
        <taxon>Idiomarina</taxon>
    </lineage>
</organism>
<evidence type="ECO:0000256" key="10">
    <source>
        <dbReference type="ARBA" id="ARBA00023315"/>
    </source>
</evidence>
<dbReference type="SUPFAM" id="SSF53901">
    <property type="entry name" value="Thiolase-like"/>
    <property type="match status" value="1"/>
</dbReference>
<feature type="domain" description="Beta-ketoacyl-[acyl-carrier-protein] synthase III N-terminal" evidence="14">
    <location>
        <begin position="107"/>
        <end position="184"/>
    </location>
</feature>
<keyword evidence="12" id="KW-0963">Cytoplasm</keyword>
<evidence type="ECO:0000256" key="9">
    <source>
        <dbReference type="ARBA" id="ARBA00023268"/>
    </source>
</evidence>
<keyword evidence="16" id="KW-1185">Reference proteome</keyword>
<dbReference type="PANTHER" id="PTHR43091">
    <property type="entry name" value="3-OXOACYL-[ACYL-CARRIER-PROTEIN] SYNTHASE"/>
    <property type="match status" value="1"/>
</dbReference>
<comment type="subcellular location">
    <subcellularLocation>
        <location evidence="12">Cytoplasm</location>
    </subcellularLocation>
</comment>
<dbReference type="EMBL" id="SNXI01000001">
    <property type="protein sequence ID" value="TDP40779.1"/>
    <property type="molecule type" value="Genomic_DNA"/>
</dbReference>
<comment type="pathway">
    <text evidence="1 12">Lipid metabolism; fatty acid biosynthesis.</text>
</comment>
<proteinExistence type="inferred from homology"/>
<dbReference type="InterPro" id="IPR013751">
    <property type="entry name" value="ACP_syn_III_N"/>
</dbReference>
<evidence type="ECO:0000259" key="14">
    <source>
        <dbReference type="Pfam" id="PF08545"/>
    </source>
</evidence>
<dbReference type="GO" id="GO:0005737">
    <property type="term" value="C:cytoplasm"/>
    <property type="evidence" value="ECO:0007669"/>
    <property type="project" value="UniProtKB-SubCell"/>
</dbReference>
<keyword evidence="5 12" id="KW-0808">Transferase</keyword>
<dbReference type="NCBIfam" id="NF006829">
    <property type="entry name" value="PRK09352.1"/>
    <property type="match status" value="1"/>
</dbReference>
<dbReference type="HAMAP" id="MF_01815">
    <property type="entry name" value="FabH"/>
    <property type="match status" value="1"/>
</dbReference>
<dbReference type="InterPro" id="IPR004655">
    <property type="entry name" value="FabH"/>
</dbReference>
<dbReference type="RefSeq" id="WP_133538484.1">
    <property type="nucleotide sequence ID" value="NZ_SNXI01000001.1"/>
</dbReference>
<dbReference type="Gene3D" id="3.40.47.10">
    <property type="match status" value="1"/>
</dbReference>
<name>A0A4R6PPX4_9GAMM</name>
<dbReference type="Pfam" id="PF08541">
    <property type="entry name" value="ACP_syn_III_C"/>
    <property type="match status" value="1"/>
</dbReference>
<evidence type="ECO:0000256" key="2">
    <source>
        <dbReference type="ARBA" id="ARBA00008642"/>
    </source>
</evidence>
<evidence type="ECO:0000256" key="4">
    <source>
        <dbReference type="ARBA" id="ARBA00022516"/>
    </source>
</evidence>
<dbReference type="GO" id="GO:0033818">
    <property type="term" value="F:beta-ketoacyl-acyl-carrier-protein synthase III activity"/>
    <property type="evidence" value="ECO:0007669"/>
    <property type="project" value="UniProtKB-UniRule"/>
</dbReference>
<comment type="function">
    <text evidence="12">Catalyzes the condensation reaction of fatty acid synthesis by the addition to an acyl acceptor of two carbons from malonyl-ACP. Catalyzes the first condensation reaction which initiates fatty acid synthesis and may therefore play a role in governing the total rate of fatty acid production. Possesses both acetoacetyl-ACP synthase and acetyl transacylase activities. Its substrate specificity determines the biosynthesis of branched-chain and/or straight-chain of fatty acids.</text>
</comment>